<proteinExistence type="predicted"/>
<dbReference type="InterPro" id="IPR012348">
    <property type="entry name" value="RNR-like"/>
</dbReference>
<evidence type="ECO:0000313" key="3">
    <source>
        <dbReference type="Proteomes" id="UP000427769"/>
    </source>
</evidence>
<reference evidence="2 3" key="1">
    <citation type="submission" date="2019-11" db="EMBL/GenBank/DDBJ databases">
        <title>Comparative genomics of hydrocarbon-degrading Desulfosarcina strains.</title>
        <authorList>
            <person name="Watanabe M."/>
            <person name="Kojima H."/>
            <person name="Fukui M."/>
        </authorList>
    </citation>
    <scope>NUCLEOTIDE SEQUENCE [LARGE SCALE GENOMIC DNA]</scope>
    <source>
        <strain evidence="2 3">PP31</strain>
    </source>
</reference>
<dbReference type="Gene3D" id="1.10.620.20">
    <property type="entry name" value="Ribonucleotide Reductase, subunit A"/>
    <property type="match status" value="1"/>
</dbReference>
<feature type="domain" description="YHS" evidence="1">
    <location>
        <begin position="10"/>
        <end position="56"/>
    </location>
</feature>
<dbReference type="SUPFAM" id="SSF47240">
    <property type="entry name" value="Ferritin-like"/>
    <property type="match status" value="1"/>
</dbReference>
<dbReference type="GO" id="GO:0016491">
    <property type="term" value="F:oxidoreductase activity"/>
    <property type="evidence" value="ECO:0007669"/>
    <property type="project" value="InterPro"/>
</dbReference>
<keyword evidence="3" id="KW-1185">Reference proteome</keyword>
<sequence>MTTQTQLTTIIDPVCGMSLDPATAAAKTCHNGVEVYFCAQRCKQAFDTHPQKYAGTKKKKGLWKRYLDRLNKATGGRPPACH</sequence>
<dbReference type="EMBL" id="AP021875">
    <property type="protein sequence ID" value="BBO77408.1"/>
    <property type="molecule type" value="Genomic_DNA"/>
</dbReference>
<dbReference type="RefSeq" id="WP_155306157.1">
    <property type="nucleotide sequence ID" value="NZ_AP021875.1"/>
</dbReference>
<dbReference type="InterPro" id="IPR009078">
    <property type="entry name" value="Ferritin-like_SF"/>
</dbReference>
<name>A0A5K7Z8M3_9BACT</name>
<accession>A0A5K7Z8M3</accession>
<protein>
    <recommendedName>
        <fullName evidence="1">YHS domain-containing protein</fullName>
    </recommendedName>
</protein>
<dbReference type="Pfam" id="PF04945">
    <property type="entry name" value="YHS"/>
    <property type="match status" value="1"/>
</dbReference>
<dbReference type="OrthoDB" id="9793685at2"/>
<organism evidence="2 3">
    <name type="scientific">Desulfosarcina widdelii</name>
    <dbReference type="NCBI Taxonomy" id="947919"/>
    <lineage>
        <taxon>Bacteria</taxon>
        <taxon>Pseudomonadati</taxon>
        <taxon>Thermodesulfobacteriota</taxon>
        <taxon>Desulfobacteria</taxon>
        <taxon>Desulfobacterales</taxon>
        <taxon>Desulfosarcinaceae</taxon>
        <taxon>Desulfosarcina</taxon>
    </lineage>
</organism>
<dbReference type="AlphaFoldDB" id="A0A5K7Z8M3"/>
<evidence type="ECO:0000259" key="1">
    <source>
        <dbReference type="Pfam" id="PF04945"/>
    </source>
</evidence>
<dbReference type="InterPro" id="IPR007029">
    <property type="entry name" value="YHS_dom"/>
</dbReference>
<dbReference type="Proteomes" id="UP000427769">
    <property type="component" value="Chromosome"/>
</dbReference>
<evidence type="ECO:0000313" key="2">
    <source>
        <dbReference type="EMBL" id="BBO77408.1"/>
    </source>
</evidence>
<dbReference type="KEGG" id="dwd:DSCW_48250"/>
<gene>
    <name evidence="2" type="ORF">DSCW_48250</name>
</gene>